<dbReference type="Pfam" id="PF00248">
    <property type="entry name" value="Aldo_ket_red"/>
    <property type="match status" value="1"/>
</dbReference>
<proteinExistence type="predicted"/>
<evidence type="ECO:0000256" key="2">
    <source>
        <dbReference type="PIRSR" id="PIRSR000097-1"/>
    </source>
</evidence>
<gene>
    <name evidence="6" type="ORF">NGRA_3151</name>
</gene>
<dbReference type="SUPFAM" id="SSF51430">
    <property type="entry name" value="NAD(P)-linked oxidoreductase"/>
    <property type="match status" value="1"/>
</dbReference>
<evidence type="ECO:0000256" key="4">
    <source>
        <dbReference type="PIRSR" id="PIRSR000097-3"/>
    </source>
</evidence>
<dbReference type="Proteomes" id="UP000740883">
    <property type="component" value="Unassembled WGS sequence"/>
</dbReference>
<evidence type="ECO:0000313" key="6">
    <source>
        <dbReference type="EMBL" id="KAF9758298.1"/>
    </source>
</evidence>
<dbReference type="PIRSF" id="PIRSF000097">
    <property type="entry name" value="AKR"/>
    <property type="match status" value="1"/>
</dbReference>
<dbReference type="PROSITE" id="PS00798">
    <property type="entry name" value="ALDOKETO_REDUCTASE_1"/>
    <property type="match status" value="1"/>
</dbReference>
<dbReference type="Gene3D" id="3.20.20.100">
    <property type="entry name" value="NADP-dependent oxidoreductase domain"/>
    <property type="match status" value="1"/>
</dbReference>
<dbReference type="FunFam" id="3.20.20.100:FF:000002">
    <property type="entry name" value="2,5-diketo-D-gluconic acid reductase A"/>
    <property type="match status" value="1"/>
</dbReference>
<dbReference type="EMBL" id="SBJO01000622">
    <property type="protein sequence ID" value="KAF9758298.1"/>
    <property type="molecule type" value="Genomic_DNA"/>
</dbReference>
<dbReference type="InterPro" id="IPR020471">
    <property type="entry name" value="AKR"/>
</dbReference>
<dbReference type="AlphaFoldDB" id="A0A9P6GYJ4"/>
<evidence type="ECO:0000259" key="5">
    <source>
        <dbReference type="Pfam" id="PF00248"/>
    </source>
</evidence>
<dbReference type="InterPro" id="IPR018170">
    <property type="entry name" value="Aldo/ket_reductase_CS"/>
</dbReference>
<keyword evidence="7" id="KW-1185">Reference proteome</keyword>
<feature type="binding site" evidence="3">
    <location>
        <position position="96"/>
    </location>
    <ligand>
        <name>substrate</name>
    </ligand>
</feature>
<reference evidence="6 7" key="1">
    <citation type="journal article" date="2020" name="Genome Biol. Evol.">
        <title>Comparative genomics of strictly vertically transmitted, feminizing microsporidia endosymbionts of amphipod crustaceans.</title>
        <authorList>
            <person name="Cormier A."/>
            <person name="Chebbi M.A."/>
            <person name="Giraud I."/>
            <person name="Wattier R."/>
            <person name="Teixeira M."/>
            <person name="Gilbert C."/>
            <person name="Rigaud T."/>
            <person name="Cordaux R."/>
        </authorList>
    </citation>
    <scope>NUCLEOTIDE SEQUENCE [LARGE SCALE GENOMIC DNA]</scope>
    <source>
        <strain evidence="6 7">Ou3-Ou53</strain>
    </source>
</reference>
<dbReference type="OrthoDB" id="2190672at2759"/>
<dbReference type="PRINTS" id="PR00069">
    <property type="entry name" value="ALDKETRDTASE"/>
</dbReference>
<name>A0A9P6GYJ4_9MICR</name>
<accession>A0A9P6GYJ4</accession>
<dbReference type="PANTHER" id="PTHR11732">
    <property type="entry name" value="ALDO/KETO REDUCTASE"/>
    <property type="match status" value="1"/>
</dbReference>
<organism evidence="6 7">
    <name type="scientific">Nosema granulosis</name>
    <dbReference type="NCBI Taxonomy" id="83296"/>
    <lineage>
        <taxon>Eukaryota</taxon>
        <taxon>Fungi</taxon>
        <taxon>Fungi incertae sedis</taxon>
        <taxon>Microsporidia</taxon>
        <taxon>Nosematidae</taxon>
        <taxon>Nosema</taxon>
    </lineage>
</organism>
<dbReference type="InterPro" id="IPR036812">
    <property type="entry name" value="NAD(P)_OxRdtase_dom_sf"/>
</dbReference>
<feature type="active site" description="Proton donor" evidence="2">
    <location>
        <position position="36"/>
    </location>
</feature>
<keyword evidence="1" id="KW-0560">Oxidoreductase</keyword>
<comment type="caution">
    <text evidence="6">The sequence shown here is derived from an EMBL/GenBank/DDBJ whole genome shotgun (WGS) entry which is preliminary data.</text>
</comment>
<feature type="site" description="Lowers pKa of active site Tyr" evidence="4">
    <location>
        <position position="65"/>
    </location>
</feature>
<feature type="domain" description="NADP-dependent oxidoreductase" evidence="5">
    <location>
        <begin position="2"/>
        <end position="268"/>
    </location>
</feature>
<evidence type="ECO:0000313" key="7">
    <source>
        <dbReference type="Proteomes" id="UP000740883"/>
    </source>
</evidence>
<dbReference type="GO" id="GO:0016616">
    <property type="term" value="F:oxidoreductase activity, acting on the CH-OH group of donors, NAD or NADP as acceptor"/>
    <property type="evidence" value="ECO:0007669"/>
    <property type="project" value="UniProtKB-ARBA"/>
</dbReference>
<protein>
    <submittedName>
        <fullName evidence="6">Aldose reductase</fullName>
    </submittedName>
</protein>
<dbReference type="InterPro" id="IPR023210">
    <property type="entry name" value="NADP_OxRdtase_dom"/>
</dbReference>
<evidence type="ECO:0000256" key="3">
    <source>
        <dbReference type="PIRSR" id="PIRSR000097-2"/>
    </source>
</evidence>
<sequence>MVGMGTWQSEDIETLERSIRCAIDVGYRHIDTAHIYGNEKALGDILQKLFKEKKIKREELFITSKLFNNFHKNPELGIQTSLKDLQLDYLDLYLIHWPVTFKTDAKNQPIKKDGKTVIEEFDAVALWRHMESFVEKGYTRSIGYSNFGKINTEKILSICKIKPAVAQFEIHPYLSQDDLVNYYQKKGIRVVSYSSLGSTAPNKLKVREDPNILRIAKKYNKTVSQVILSWLLMRNILIIPKSTNAQHIKENSELFKLEDEDFKVMGSLNKNYRYVDLAEWGEHRFD</sequence>
<evidence type="ECO:0000256" key="1">
    <source>
        <dbReference type="ARBA" id="ARBA00023002"/>
    </source>
</evidence>